<sequence length="405" mass="44196">MPTARGSTSMERTGSNSAGTAAGRRQSVSPEQEGASGTERSLPQTPTPRMPFLSIKIAKENTAVSGKRFHRRCPLTTWRVRRSTTRSDRRAVTAGGARVQQVDGWARPRKGYNPGGARTARLSRALHRISPHTEPIARQRCRLLEHSGTQSSYRSHIDDEGFVVRSDIGHRAVQQPGETSVLFARVRRTCGSGARSHPPPAAATMVRGRWWSPTIPAAVCRLRSLGSVRFGVDVGSLEVPRDELIVLADHRREPIEIVDDGSFPLPGRLRVGRMSHVLPILSSIRRCRPPSPDPEATRPRSRRTSAAAWVVSATHCPSRSPSPGAGSVQCRLAGPEGTKRPPRVVFGRGRNLYAHLAGFVHGRSQHPAGALVAAPQVFGQRDMPHLNAGGDIIEYLGDDRRQNHN</sequence>
<evidence type="ECO:0000256" key="1">
    <source>
        <dbReference type="SAM" id="MobiDB-lite"/>
    </source>
</evidence>
<geneLocation type="plasmid" evidence="2">
    <name>pNSL1</name>
</geneLocation>
<feature type="region of interest" description="Disordered" evidence="1">
    <location>
        <begin position="1"/>
        <end position="50"/>
    </location>
</feature>
<dbReference type="AlphaFoldDB" id="A0A097SPR4"/>
<accession>A0A097SPR4</accession>
<feature type="compositionally biased region" description="Polar residues" evidence="1">
    <location>
        <begin position="1"/>
        <end position="19"/>
    </location>
</feature>
<feature type="region of interest" description="Disordered" evidence="1">
    <location>
        <begin position="314"/>
        <end position="342"/>
    </location>
</feature>
<evidence type="ECO:0000313" key="2">
    <source>
        <dbReference type="EMBL" id="AIU93520.1"/>
    </source>
</evidence>
<keyword evidence="2" id="KW-0614">Plasmid</keyword>
<gene>
    <name evidence="2" type="ORF">LRS1606.86</name>
</gene>
<protein>
    <submittedName>
        <fullName evidence="2">Uncharacterized protein</fullName>
    </submittedName>
</protein>
<name>A0A097SPR4_9NOCA</name>
<proteinExistence type="predicted"/>
<organism evidence="2">
    <name type="scientific">Rhodococcus sp. NS1</name>
    <dbReference type="NCBI Taxonomy" id="402236"/>
    <lineage>
        <taxon>Bacteria</taxon>
        <taxon>Bacillati</taxon>
        <taxon>Actinomycetota</taxon>
        <taxon>Actinomycetes</taxon>
        <taxon>Mycobacteriales</taxon>
        <taxon>Nocardiaceae</taxon>
        <taxon>Rhodococcus</taxon>
    </lineage>
</organism>
<reference evidence="2" key="1">
    <citation type="submission" date="2014-03" db="EMBL/GenBank/DDBJ databases">
        <authorList>
            <person name="Zhang G."/>
            <person name="Zhu L."/>
            <person name="Fang P."/>
        </authorList>
    </citation>
    <scope>NUCLEOTIDE SEQUENCE</scope>
    <source>
        <strain evidence="2">NS1</strain>
        <plasmid evidence="2">pNSL1</plasmid>
    </source>
</reference>
<dbReference type="EMBL" id="KJ605395">
    <property type="protein sequence ID" value="AIU93520.1"/>
    <property type="molecule type" value="Genomic_DNA"/>
</dbReference>